<dbReference type="Gene3D" id="2.30.42.10">
    <property type="match status" value="1"/>
</dbReference>
<feature type="region of interest" description="Disordered" evidence="2">
    <location>
        <begin position="173"/>
        <end position="203"/>
    </location>
</feature>
<feature type="domain" description="DH" evidence="4">
    <location>
        <begin position="773"/>
        <end position="975"/>
    </location>
</feature>
<feature type="region of interest" description="Disordered" evidence="2">
    <location>
        <begin position="1"/>
        <end position="34"/>
    </location>
</feature>
<accession>A0A816M3D6</accession>
<dbReference type="Proteomes" id="UP000663887">
    <property type="component" value="Unassembled WGS sequence"/>
</dbReference>
<dbReference type="SUPFAM" id="SSF50729">
    <property type="entry name" value="PH domain-like"/>
    <property type="match status" value="2"/>
</dbReference>
<dbReference type="SMART" id="SM00233">
    <property type="entry name" value="PH"/>
    <property type="match status" value="2"/>
</dbReference>
<dbReference type="AlphaFoldDB" id="A0A816M3D6"/>
<dbReference type="SUPFAM" id="SSF48065">
    <property type="entry name" value="DBL homology domain (DH-domain)"/>
    <property type="match status" value="1"/>
</dbReference>
<dbReference type="Pfam" id="PF00169">
    <property type="entry name" value="PH"/>
    <property type="match status" value="1"/>
</dbReference>
<feature type="domain" description="PDZ" evidence="5">
    <location>
        <begin position="568"/>
        <end position="651"/>
    </location>
</feature>
<dbReference type="Pfam" id="PF00621">
    <property type="entry name" value="RhoGEF"/>
    <property type="match status" value="1"/>
</dbReference>
<dbReference type="GO" id="GO:0005085">
    <property type="term" value="F:guanyl-nucleotide exchange factor activity"/>
    <property type="evidence" value="ECO:0007669"/>
    <property type="project" value="InterPro"/>
</dbReference>
<dbReference type="CDD" id="cd00160">
    <property type="entry name" value="RhoGEF"/>
    <property type="match status" value="1"/>
</dbReference>
<feature type="region of interest" description="Disordered" evidence="2">
    <location>
        <begin position="441"/>
        <end position="464"/>
    </location>
</feature>
<dbReference type="PROSITE" id="PS50003">
    <property type="entry name" value="PH_DOMAIN"/>
    <property type="match status" value="1"/>
</dbReference>
<evidence type="ECO:0000313" key="6">
    <source>
        <dbReference type="EMBL" id="CAF1958059.1"/>
    </source>
</evidence>
<reference evidence="6" key="1">
    <citation type="submission" date="2021-02" db="EMBL/GenBank/DDBJ databases">
        <authorList>
            <person name="Nowell W R."/>
        </authorList>
    </citation>
    <scope>NUCLEOTIDE SEQUENCE</scope>
</reference>
<evidence type="ECO:0000313" key="7">
    <source>
        <dbReference type="Proteomes" id="UP000663887"/>
    </source>
</evidence>
<dbReference type="PROSITE" id="PS50010">
    <property type="entry name" value="DH_2"/>
    <property type="match status" value="1"/>
</dbReference>
<dbReference type="InterPro" id="IPR040655">
    <property type="entry name" value="TIAM1_CC-Ex"/>
</dbReference>
<dbReference type="InterPro" id="IPR055230">
    <property type="entry name" value="PH_Tiam1/2"/>
</dbReference>
<name>A0A816M3D6_9BILA</name>
<sequence>MKKSSKATKTVMSGGMFMNSSSSNESNSDDEKCNLPTADFIFSDNEKADEESVVVIRRNISKLKRQQATTSLQSSLSIRNISSLDFIDNHAVNDDNDAILSDQMTIKNSHKTVNNNDHDINRTSFNESERTDSGIGRDSGSSWRLSSYSESFHYYQQQQQVDKQLGIDMSLNSESNDEHEHDDDGDDATTPIPQINVNSQPSEDSFENFRLQKASWLHVKHWLTVQRQHKVELASKRQWKRFWTCLKGSNLYLYNDYTDSKPKITINIIESLCYPLPEHPNRQHVFSLTTHTGDTYCFQSSDQAELNHWISSIHHFCSLKTNEKLLRISIKELEESIERENKMRKLGELQLNSSASQKIRLLISKQIDLWEKNLEAFHVDLFRNKCYLCALTNDQDLPNSKDLLSQASPTTKAALHKLAAFTPCSFYTFIAARRRIDRQRSKYKSSSATMKAHHHHHQQQQQQQTKCYLSTPTSSIDSIQSPTVADQTILQMVTCDSGPHMRTIVSINESASVGELLKRVTDKLGLQIDDHFLYFHSTSSHGFVPSRNEKLNNLTYSSIETRRKIVYQITLNSQLNMSGIEIVTELYREYSLQVIVSNVQKGSESERLGVKEGDELVIVNNSIVQDLSLDTLDQYFSQTPIMLTIRSSRLIESMNDPNRKFDFSNAIIQNLICPPPPPRIERLSRQELRELIVPKPDSDDSNELISSVNNDSKENDQTSSSSSAAGALERLLKNVDEISRYCRPTTTILNTNTEQMNIIHPTPRIKALSNAQRLRKVIFELVETEKSYVQDMQRLLERYIEPLRDDSKLLPTDAIESLYVSVKSIHQLQQTFLKRLESNIPTEILAYNAIHEFRDILVSIADTFLSYSQYFKLYSTFCAMHLRINRLLDIHQNNQHLKEFLAARNPRHQHSLSFESYLIKPVQRILKYPLLIQQMLAFSNSNETNSNEPLLSLEIMKLKQAIKMMNDIGEYMNGMQQLYEDFGQSFEYITKSYSEEHNKSLQLNLPDLYAYGELEWINMHLFLLGKHHQRLKAYCFVFRNGCLILVREQSNKKKPDLLSIQKGNKIISDRFIRFIPMEDINVELIENDENKDNNIPIWQLIHTDSKTRLKTYFRFANKDAQTFIKTINNCISSIAATVEWRQNLYDRTITSIRNSEPSYLAKKTSSQRLSSSRSCHVLSTSNSRSLPRQSDHNRRSPSPIWKRRSTPIRKQPLPMNIRHKSIPNSTDC</sequence>
<dbReference type="PANTHER" id="PTHR46001:SF3">
    <property type="entry name" value="PROTEIN STILL LIFE, ISOFORM SIF TYPE 1"/>
    <property type="match status" value="1"/>
</dbReference>
<evidence type="ECO:0000259" key="5">
    <source>
        <dbReference type="PROSITE" id="PS50106"/>
    </source>
</evidence>
<dbReference type="Gene3D" id="1.20.900.10">
    <property type="entry name" value="Dbl homology (DH) domain"/>
    <property type="match status" value="1"/>
</dbReference>
<dbReference type="SUPFAM" id="SSF50156">
    <property type="entry name" value="PDZ domain-like"/>
    <property type="match status" value="1"/>
</dbReference>
<keyword evidence="1" id="KW-0677">Repeat</keyword>
<comment type="caution">
    <text evidence="6">The sequence shown here is derived from an EMBL/GenBank/DDBJ whole genome shotgun (WGS) entry which is preliminary data.</text>
</comment>
<feature type="compositionally biased region" description="Polar residues" evidence="2">
    <location>
        <begin position="1177"/>
        <end position="1188"/>
    </location>
</feature>
<dbReference type="GO" id="GO:0007264">
    <property type="term" value="P:small GTPase-mediated signal transduction"/>
    <property type="evidence" value="ECO:0007669"/>
    <property type="project" value="InterPro"/>
</dbReference>
<protein>
    <submittedName>
        <fullName evidence="6">Uncharacterized protein</fullName>
    </submittedName>
</protein>
<gene>
    <name evidence="6" type="ORF">XDN619_LOCUS1219</name>
</gene>
<dbReference type="InterPro" id="IPR000219">
    <property type="entry name" value="DH_dom"/>
</dbReference>
<evidence type="ECO:0000259" key="3">
    <source>
        <dbReference type="PROSITE" id="PS50003"/>
    </source>
</evidence>
<dbReference type="Gene3D" id="2.30.29.30">
    <property type="entry name" value="Pleckstrin-homology domain (PH domain)/Phosphotyrosine-binding domain (PTB)"/>
    <property type="match status" value="2"/>
</dbReference>
<dbReference type="InterPro" id="IPR043537">
    <property type="entry name" value="Tiam1/Tiam2/Sif"/>
</dbReference>
<dbReference type="InterPro" id="IPR011993">
    <property type="entry name" value="PH-like_dom_sf"/>
</dbReference>
<feature type="region of interest" description="Disordered" evidence="2">
    <location>
        <begin position="110"/>
        <end position="141"/>
    </location>
</feature>
<dbReference type="SMART" id="SM00228">
    <property type="entry name" value="PDZ"/>
    <property type="match status" value="1"/>
</dbReference>
<feature type="compositionally biased region" description="Polar residues" evidence="2">
    <location>
        <begin position="191"/>
        <end position="203"/>
    </location>
</feature>
<feature type="compositionally biased region" description="Basic and acidic residues" evidence="2">
    <location>
        <begin position="116"/>
        <end position="132"/>
    </location>
</feature>
<dbReference type="Pfam" id="PF18385">
    <property type="entry name" value="Tiam_CC_Ex"/>
    <property type="match status" value="1"/>
</dbReference>
<evidence type="ECO:0000259" key="4">
    <source>
        <dbReference type="PROSITE" id="PS50010"/>
    </source>
</evidence>
<evidence type="ECO:0000256" key="2">
    <source>
        <dbReference type="SAM" id="MobiDB-lite"/>
    </source>
</evidence>
<feature type="region of interest" description="Disordered" evidence="2">
    <location>
        <begin position="692"/>
        <end position="725"/>
    </location>
</feature>
<dbReference type="InterPro" id="IPR001478">
    <property type="entry name" value="PDZ"/>
</dbReference>
<feature type="compositionally biased region" description="Acidic residues" evidence="2">
    <location>
        <begin position="175"/>
        <end position="187"/>
    </location>
</feature>
<dbReference type="InterPro" id="IPR036034">
    <property type="entry name" value="PDZ_sf"/>
</dbReference>
<feature type="region of interest" description="Disordered" evidence="2">
    <location>
        <begin position="1161"/>
        <end position="1228"/>
    </location>
</feature>
<proteinExistence type="predicted"/>
<dbReference type="Pfam" id="PF23014">
    <property type="entry name" value="PH_Tiam1"/>
    <property type="match status" value="1"/>
</dbReference>
<dbReference type="PANTHER" id="PTHR46001">
    <property type="entry name" value="TIAM (MAMMALIAN TUMOR INVASION AND METASTASIS FACTOR) HOMOLOG"/>
    <property type="match status" value="1"/>
</dbReference>
<dbReference type="EMBL" id="CAJNRG010000062">
    <property type="protein sequence ID" value="CAF1958059.1"/>
    <property type="molecule type" value="Genomic_DNA"/>
</dbReference>
<dbReference type="InterPro" id="IPR001849">
    <property type="entry name" value="PH_domain"/>
</dbReference>
<dbReference type="PROSITE" id="PS50106">
    <property type="entry name" value="PDZ"/>
    <property type="match status" value="1"/>
</dbReference>
<feature type="domain" description="PH" evidence="3">
    <location>
        <begin position="210"/>
        <end position="318"/>
    </location>
</feature>
<evidence type="ECO:0000256" key="1">
    <source>
        <dbReference type="ARBA" id="ARBA00022737"/>
    </source>
</evidence>
<organism evidence="6 7">
    <name type="scientific">Rotaria magnacalcarata</name>
    <dbReference type="NCBI Taxonomy" id="392030"/>
    <lineage>
        <taxon>Eukaryota</taxon>
        <taxon>Metazoa</taxon>
        <taxon>Spiralia</taxon>
        <taxon>Gnathifera</taxon>
        <taxon>Rotifera</taxon>
        <taxon>Eurotatoria</taxon>
        <taxon>Bdelloidea</taxon>
        <taxon>Philodinida</taxon>
        <taxon>Philodinidae</taxon>
        <taxon>Rotaria</taxon>
    </lineage>
</organism>
<dbReference type="SMART" id="SM00325">
    <property type="entry name" value="RhoGEF"/>
    <property type="match status" value="1"/>
</dbReference>
<dbReference type="Gene3D" id="6.10.140.680">
    <property type="match status" value="1"/>
</dbReference>
<dbReference type="InterPro" id="IPR035899">
    <property type="entry name" value="DBL_dom_sf"/>
</dbReference>